<dbReference type="PROSITE" id="PS50885">
    <property type="entry name" value="HAMP"/>
    <property type="match status" value="2"/>
</dbReference>
<dbReference type="Proteomes" id="UP000320055">
    <property type="component" value="Unassembled WGS sequence"/>
</dbReference>
<dbReference type="FunFam" id="1.10.287.950:FF:000001">
    <property type="entry name" value="Methyl-accepting chemotaxis sensory transducer"/>
    <property type="match status" value="1"/>
</dbReference>
<feature type="domain" description="HAMP" evidence="7">
    <location>
        <begin position="211"/>
        <end position="263"/>
    </location>
</feature>
<dbReference type="SUPFAM" id="SSF58104">
    <property type="entry name" value="Methyl-accepting chemotaxis protein (MCP) signaling domain"/>
    <property type="match status" value="1"/>
</dbReference>
<feature type="coiled-coil region" evidence="4">
    <location>
        <begin position="251"/>
        <end position="293"/>
    </location>
</feature>
<evidence type="ECO:0000259" key="7">
    <source>
        <dbReference type="PROSITE" id="PS50885"/>
    </source>
</evidence>
<reference evidence="8 9" key="1">
    <citation type="submission" date="2019-01" db="EMBL/GenBank/DDBJ databases">
        <authorList>
            <person name="Brito A."/>
        </authorList>
    </citation>
    <scope>NUCLEOTIDE SEQUENCE [LARGE SCALE GENOMIC DNA]</scope>
    <source>
        <strain evidence="8">1</strain>
    </source>
</reference>
<dbReference type="GO" id="GO:0007165">
    <property type="term" value="P:signal transduction"/>
    <property type="evidence" value="ECO:0007669"/>
    <property type="project" value="UniProtKB-KW"/>
</dbReference>
<keyword evidence="1 3" id="KW-0807">Transducer</keyword>
<evidence type="ECO:0000256" key="5">
    <source>
        <dbReference type="SAM" id="Phobius"/>
    </source>
</evidence>
<keyword evidence="9" id="KW-1185">Reference proteome</keyword>
<dbReference type="Pfam" id="PF00015">
    <property type="entry name" value="MCPsignal"/>
    <property type="match status" value="1"/>
</dbReference>
<evidence type="ECO:0000256" key="2">
    <source>
        <dbReference type="ARBA" id="ARBA00029447"/>
    </source>
</evidence>
<dbReference type="AlphaFoldDB" id="A0A563W4G6"/>
<dbReference type="Gene3D" id="1.10.287.950">
    <property type="entry name" value="Methyl-accepting chemotaxis protein"/>
    <property type="match status" value="1"/>
</dbReference>
<dbReference type="SUPFAM" id="SSF158472">
    <property type="entry name" value="HAMP domain-like"/>
    <property type="match status" value="1"/>
</dbReference>
<evidence type="ECO:0008006" key="10">
    <source>
        <dbReference type="Google" id="ProtNLM"/>
    </source>
</evidence>
<keyword evidence="5" id="KW-0472">Membrane</keyword>
<proteinExistence type="inferred from homology"/>
<evidence type="ECO:0000259" key="6">
    <source>
        <dbReference type="PROSITE" id="PS50111"/>
    </source>
</evidence>
<keyword evidence="5" id="KW-0812">Transmembrane</keyword>
<dbReference type="PANTHER" id="PTHR32089:SF114">
    <property type="entry name" value="METHYL-ACCEPTING CHEMOTAXIS PROTEIN MCPB"/>
    <property type="match status" value="1"/>
</dbReference>
<dbReference type="InterPro" id="IPR004089">
    <property type="entry name" value="MCPsignal_dom"/>
</dbReference>
<dbReference type="GO" id="GO:0016020">
    <property type="term" value="C:membrane"/>
    <property type="evidence" value="ECO:0007669"/>
    <property type="project" value="InterPro"/>
</dbReference>
<dbReference type="InterPro" id="IPR003660">
    <property type="entry name" value="HAMP_dom"/>
</dbReference>
<dbReference type="CDD" id="cd06225">
    <property type="entry name" value="HAMP"/>
    <property type="match status" value="1"/>
</dbReference>
<dbReference type="PANTHER" id="PTHR32089">
    <property type="entry name" value="METHYL-ACCEPTING CHEMOTAXIS PROTEIN MCPB"/>
    <property type="match status" value="1"/>
</dbReference>
<dbReference type="OrthoDB" id="419276at2"/>
<dbReference type="Gene3D" id="6.10.340.10">
    <property type="match status" value="1"/>
</dbReference>
<evidence type="ECO:0000313" key="8">
    <source>
        <dbReference type="EMBL" id="VEP18589.1"/>
    </source>
</evidence>
<feature type="coiled-coil region" evidence="4">
    <location>
        <begin position="495"/>
        <end position="522"/>
    </location>
</feature>
<evidence type="ECO:0000256" key="3">
    <source>
        <dbReference type="PROSITE-ProRule" id="PRU00284"/>
    </source>
</evidence>
<name>A0A563W4G6_9CYAN</name>
<organism evidence="8 9">
    <name type="scientific">Hyella patelloides LEGE 07179</name>
    <dbReference type="NCBI Taxonomy" id="945734"/>
    <lineage>
        <taxon>Bacteria</taxon>
        <taxon>Bacillati</taxon>
        <taxon>Cyanobacteriota</taxon>
        <taxon>Cyanophyceae</taxon>
        <taxon>Pleurocapsales</taxon>
        <taxon>Hyellaceae</taxon>
        <taxon>Hyella</taxon>
    </lineage>
</organism>
<sequence>MKIGNKLILLNSIVVIGFGSTGLYSLTTTKKIVSQLEKIDESFRATVKAATNMSSYAQKAEGKMMLYLTLDEPSDREKAISKTEFLGEQLAILETNVKDRKSQTIITEAQKNYNQLQATEKALITTYEQVTKSGQKFDPAQYSQLINKFNNFASKLSQQGIALAEIETNFLDEQQSQEIFLKELASLQRKTILAILGGVALTIGLVYWQVKKVSQPLTQLQYAAQKVAQGELDTQIDIKSEDEIGQLSFAFNQMTQRIKKLIQETEQTTKETLATQLQIIQKQKANNESLQQELFQFISSIEEVSNGNLTVRANMTDGTIGIVADFFNSIIESLRDIVAQVKVTSTQVNSSISNNETAIEEVAQEALQQTEQISQALNQVAEMTQSIQEVADNAQKAALVSHTASVTAESGGQAIEETVNSILQLRETIASTAKKVKRLGESSQEISKVVSLINQIAMQTNLLAINASIEASRAGEEGRGFAVVAEEVGELATKSAEATQEIEEIVENIQEETQEVVAAMEIGTSQVVEGTRLVQNTKSSLDKIAEVSQQIDVLLQSISSATISQAETSQTVTTLMEEVANVSQRTSDASLNVSESLEETVKIAQQLESSVDTFTV</sequence>
<evidence type="ECO:0000256" key="4">
    <source>
        <dbReference type="SAM" id="Coils"/>
    </source>
</evidence>
<evidence type="ECO:0000313" key="9">
    <source>
        <dbReference type="Proteomes" id="UP000320055"/>
    </source>
</evidence>
<feature type="domain" description="HAMP" evidence="7">
    <location>
        <begin position="288"/>
        <end position="339"/>
    </location>
</feature>
<feature type="transmembrane region" description="Helical" evidence="5">
    <location>
        <begin position="6"/>
        <end position="26"/>
    </location>
</feature>
<dbReference type="Pfam" id="PF00672">
    <property type="entry name" value="HAMP"/>
    <property type="match status" value="1"/>
</dbReference>
<dbReference type="GO" id="GO:0006935">
    <property type="term" value="P:chemotaxis"/>
    <property type="evidence" value="ECO:0007669"/>
    <property type="project" value="UniProtKB-ARBA"/>
</dbReference>
<dbReference type="PROSITE" id="PS50111">
    <property type="entry name" value="CHEMOTAXIS_TRANSDUC_2"/>
    <property type="match status" value="1"/>
</dbReference>
<gene>
    <name evidence="8" type="ORF">H1P_820016</name>
</gene>
<keyword evidence="5" id="KW-1133">Transmembrane helix</keyword>
<dbReference type="RefSeq" id="WP_144867965.1">
    <property type="nucleotide sequence ID" value="NZ_LR213840.1"/>
</dbReference>
<dbReference type="EMBL" id="CAACVJ010000690">
    <property type="protein sequence ID" value="VEP18589.1"/>
    <property type="molecule type" value="Genomic_DNA"/>
</dbReference>
<dbReference type="SMART" id="SM00304">
    <property type="entry name" value="HAMP"/>
    <property type="match status" value="3"/>
</dbReference>
<dbReference type="SMART" id="SM00283">
    <property type="entry name" value="MA"/>
    <property type="match status" value="1"/>
</dbReference>
<accession>A0A563W4G6</accession>
<feature type="coiled-coil region" evidence="4">
    <location>
        <begin position="359"/>
        <end position="393"/>
    </location>
</feature>
<evidence type="ECO:0000256" key="1">
    <source>
        <dbReference type="ARBA" id="ARBA00023224"/>
    </source>
</evidence>
<feature type="domain" description="Methyl-accepting transducer" evidence="6">
    <location>
        <begin position="344"/>
        <end position="580"/>
    </location>
</feature>
<keyword evidence="4" id="KW-0175">Coiled coil</keyword>
<dbReference type="CDD" id="cd11386">
    <property type="entry name" value="MCP_signal"/>
    <property type="match status" value="1"/>
</dbReference>
<comment type="similarity">
    <text evidence="2">Belongs to the methyl-accepting chemotaxis (MCP) protein family.</text>
</comment>
<protein>
    <recommendedName>
        <fullName evidence="10">Methyl-accepting chemotaxis protein</fullName>
    </recommendedName>
</protein>